<reference evidence="2" key="1">
    <citation type="submission" date="2017-02" db="UniProtKB">
        <authorList>
            <consortium name="WormBaseParasite"/>
        </authorList>
    </citation>
    <scope>IDENTIFICATION</scope>
</reference>
<dbReference type="WBParaSite" id="ALUE_0000993801-mRNA-1">
    <property type="protein sequence ID" value="ALUE_0000993801-mRNA-1"/>
    <property type="gene ID" value="ALUE_0000993801"/>
</dbReference>
<name>A0A0M3I139_ASCLU</name>
<keyword evidence="1" id="KW-1185">Reference proteome</keyword>
<protein>
    <submittedName>
        <fullName evidence="2">Secreted protein</fullName>
    </submittedName>
</protein>
<evidence type="ECO:0000313" key="1">
    <source>
        <dbReference type="Proteomes" id="UP000036681"/>
    </source>
</evidence>
<dbReference type="AlphaFoldDB" id="A0A0M3I139"/>
<sequence length="99" mass="11674">MLVMSVCMRLSAACMEESITFQQIIDGRSWLVEMKKQNSYEQQSSKRYRPKTLAAHFERLKFDQSKLSITSSFNSYECNVYEKLFIPVALDTALYFFQF</sequence>
<accession>A0A0M3I139</accession>
<proteinExistence type="predicted"/>
<dbReference type="Proteomes" id="UP000036681">
    <property type="component" value="Unplaced"/>
</dbReference>
<organism evidence="1 2">
    <name type="scientific">Ascaris lumbricoides</name>
    <name type="common">Giant roundworm</name>
    <dbReference type="NCBI Taxonomy" id="6252"/>
    <lineage>
        <taxon>Eukaryota</taxon>
        <taxon>Metazoa</taxon>
        <taxon>Ecdysozoa</taxon>
        <taxon>Nematoda</taxon>
        <taxon>Chromadorea</taxon>
        <taxon>Rhabditida</taxon>
        <taxon>Spirurina</taxon>
        <taxon>Ascaridomorpha</taxon>
        <taxon>Ascaridoidea</taxon>
        <taxon>Ascarididae</taxon>
        <taxon>Ascaris</taxon>
    </lineage>
</organism>
<evidence type="ECO:0000313" key="2">
    <source>
        <dbReference type="WBParaSite" id="ALUE_0000993801-mRNA-1"/>
    </source>
</evidence>